<sequence length="66" mass="6874">MSIFPADRATAACPSRQAFMIGAGSPTRAAFMGGAAWEEFANVRLYVECVAARPAVQAALRAEGLA</sequence>
<dbReference type="Proteomes" id="UP000612349">
    <property type="component" value="Unassembled WGS sequence"/>
</dbReference>
<proteinExistence type="predicted"/>
<reference evidence="1" key="2">
    <citation type="submission" date="2020-09" db="EMBL/GenBank/DDBJ databases">
        <authorList>
            <person name="Sun Q."/>
            <person name="Zhou Y."/>
        </authorList>
    </citation>
    <scope>NUCLEOTIDE SEQUENCE</scope>
    <source>
        <strain evidence="1">CGMCC 1.15360</strain>
    </source>
</reference>
<reference evidence="1" key="1">
    <citation type="journal article" date="2014" name="Int. J. Syst. Evol. Microbiol.">
        <title>Complete genome sequence of Corynebacterium casei LMG S-19264T (=DSM 44701T), isolated from a smear-ripened cheese.</title>
        <authorList>
            <consortium name="US DOE Joint Genome Institute (JGI-PGF)"/>
            <person name="Walter F."/>
            <person name="Albersmeier A."/>
            <person name="Kalinowski J."/>
            <person name="Ruckert C."/>
        </authorList>
    </citation>
    <scope>NUCLEOTIDE SEQUENCE</scope>
    <source>
        <strain evidence="1">CGMCC 1.15360</strain>
    </source>
</reference>
<evidence type="ECO:0000313" key="2">
    <source>
        <dbReference type="Proteomes" id="UP000612349"/>
    </source>
</evidence>
<keyword evidence="2" id="KW-1185">Reference proteome</keyword>
<evidence type="ECO:0000313" key="1">
    <source>
        <dbReference type="EMBL" id="GGD75084.1"/>
    </source>
</evidence>
<protein>
    <submittedName>
        <fullName evidence="1">Uncharacterized protein</fullName>
    </submittedName>
</protein>
<dbReference type="AlphaFoldDB" id="A0A916Z577"/>
<organism evidence="1 2">
    <name type="scientific">Croceicoccus mobilis</name>
    <dbReference type="NCBI Taxonomy" id="1703339"/>
    <lineage>
        <taxon>Bacteria</taxon>
        <taxon>Pseudomonadati</taxon>
        <taxon>Pseudomonadota</taxon>
        <taxon>Alphaproteobacteria</taxon>
        <taxon>Sphingomonadales</taxon>
        <taxon>Erythrobacteraceae</taxon>
        <taxon>Croceicoccus</taxon>
    </lineage>
</organism>
<dbReference type="EMBL" id="BMIP01000006">
    <property type="protein sequence ID" value="GGD75084.1"/>
    <property type="molecule type" value="Genomic_DNA"/>
</dbReference>
<accession>A0A916Z577</accession>
<name>A0A916Z577_9SPHN</name>
<gene>
    <name evidence="1" type="ORF">GCM10010990_25900</name>
</gene>
<comment type="caution">
    <text evidence="1">The sequence shown here is derived from an EMBL/GenBank/DDBJ whole genome shotgun (WGS) entry which is preliminary data.</text>
</comment>